<reference evidence="2 3" key="1">
    <citation type="submission" date="2016-04" db="EMBL/GenBank/DDBJ databases">
        <title>Draft genome sequence of Aeribacillus pallidus 8m3 from petroleum reservoir.</title>
        <authorList>
            <person name="Poltaraus A.B."/>
            <person name="Nazina T.N."/>
            <person name="Tourova T.P."/>
            <person name="Malakho S.M."/>
            <person name="Korshunova A.V."/>
            <person name="Sokolova D.S."/>
        </authorList>
    </citation>
    <scope>NUCLEOTIDE SEQUENCE [LARGE SCALE GENOMIC DNA]</scope>
    <source>
        <strain evidence="2 3">8m3</strain>
    </source>
</reference>
<comment type="caution">
    <text evidence="2">The sequence shown here is derived from an EMBL/GenBank/DDBJ whole genome shotgun (WGS) entry which is preliminary data.</text>
</comment>
<accession>A0A165X9Z9</accession>
<feature type="signal peptide" evidence="1">
    <location>
        <begin position="1"/>
        <end position="18"/>
    </location>
</feature>
<dbReference type="OrthoDB" id="2968672at2"/>
<evidence type="ECO:0000256" key="1">
    <source>
        <dbReference type="SAM" id="SignalP"/>
    </source>
</evidence>
<dbReference type="GeneID" id="301126575"/>
<dbReference type="AlphaFoldDB" id="A0A163XNE4"/>
<protein>
    <recommendedName>
        <fullName evidence="4">Lipoprotein</fullName>
    </recommendedName>
</protein>
<dbReference type="Proteomes" id="UP000076476">
    <property type="component" value="Unassembled WGS sequence"/>
</dbReference>
<organism evidence="2 3">
    <name type="scientific">Aeribacillus pallidus</name>
    <dbReference type="NCBI Taxonomy" id="33936"/>
    <lineage>
        <taxon>Bacteria</taxon>
        <taxon>Bacillati</taxon>
        <taxon>Bacillota</taxon>
        <taxon>Bacilli</taxon>
        <taxon>Bacillales</taxon>
        <taxon>Bacillaceae</taxon>
        <taxon>Aeribacillus</taxon>
    </lineage>
</organism>
<accession>A0A163XNE4</accession>
<dbReference type="EMBL" id="LWBR01000035">
    <property type="protein sequence ID" value="KZN95785.1"/>
    <property type="molecule type" value="Genomic_DNA"/>
</dbReference>
<dbReference type="RefSeq" id="WP_063388519.1">
    <property type="nucleotide sequence ID" value="NZ_LVHY01000151.1"/>
</dbReference>
<keyword evidence="3" id="KW-1185">Reference proteome</keyword>
<keyword evidence="1" id="KW-0732">Signal</keyword>
<dbReference type="PROSITE" id="PS51257">
    <property type="entry name" value="PROKAR_LIPOPROTEIN"/>
    <property type="match status" value="1"/>
</dbReference>
<evidence type="ECO:0000313" key="2">
    <source>
        <dbReference type="EMBL" id="KZN95785.1"/>
    </source>
</evidence>
<sequence>MIMQMKWLAMLTLLTVMAACSPEKPVPEGNKKDSIVPTEIHESDRNAIETMNSQIRKFQVRHHVEGNNVYVECYVPDFTFNGERNTKKEGEGHIVLYIDGKKKSDIYSAAFIIKGLSKGRHTINLELVYNDSTSYQLKKEWIVNI</sequence>
<dbReference type="STRING" id="33936.AZI98_11970"/>
<proteinExistence type="predicted"/>
<feature type="chain" id="PRO_5030022358" description="Lipoprotein" evidence="1">
    <location>
        <begin position="19"/>
        <end position="145"/>
    </location>
</feature>
<name>A0A163XNE4_9BACI</name>
<evidence type="ECO:0008006" key="4">
    <source>
        <dbReference type="Google" id="ProtNLM"/>
    </source>
</evidence>
<evidence type="ECO:0000313" key="3">
    <source>
        <dbReference type="Proteomes" id="UP000076476"/>
    </source>
</evidence>
<gene>
    <name evidence="2" type="ORF">AZI98_11970</name>
</gene>